<dbReference type="EMBL" id="FTOQ01000026">
    <property type="protein sequence ID" value="SIT17400.1"/>
    <property type="molecule type" value="Genomic_DNA"/>
</dbReference>
<dbReference type="STRING" id="633194.SAMN05421759_12623"/>
<feature type="transmembrane region" description="Helical" evidence="1">
    <location>
        <begin position="6"/>
        <end position="22"/>
    </location>
</feature>
<keyword evidence="3" id="KW-1185">Reference proteome</keyword>
<evidence type="ECO:0000256" key="1">
    <source>
        <dbReference type="SAM" id="Phobius"/>
    </source>
</evidence>
<evidence type="ECO:0000313" key="2">
    <source>
        <dbReference type="EMBL" id="SIT17400.1"/>
    </source>
</evidence>
<feature type="transmembrane region" description="Helical" evidence="1">
    <location>
        <begin position="34"/>
        <end position="55"/>
    </location>
</feature>
<proteinExistence type="predicted"/>
<dbReference type="Proteomes" id="UP000186684">
    <property type="component" value="Unassembled WGS sequence"/>
</dbReference>
<sequence>MFLELIAVIVAGIAGAGVMMLVSKISGGQLPRWLVPVAAGCAMLAAAISSEYGWYGRISEALPDGLVVADRINEPSWYRPWTYVVPMTQRFVAVDIDNLQQNTERNSVFLADLYFFGRWRPVQSVEVMVDCAENLRADPTFGDGSPPVWRDVGPADPILSAICRQV</sequence>
<evidence type="ECO:0000313" key="3">
    <source>
        <dbReference type="Proteomes" id="UP000186684"/>
    </source>
</evidence>
<keyword evidence="1" id="KW-0472">Membrane</keyword>
<keyword evidence="1" id="KW-0812">Transmembrane</keyword>
<dbReference type="OrthoDB" id="8601734at2"/>
<dbReference type="RefSeq" id="WP_076451216.1">
    <property type="nucleotide sequence ID" value="NZ_FTOQ01000026.1"/>
</dbReference>
<dbReference type="AlphaFoldDB" id="A0A1N7Q3H7"/>
<organism evidence="2 3">
    <name type="scientific">Roseivivax lentus</name>
    <dbReference type="NCBI Taxonomy" id="633194"/>
    <lineage>
        <taxon>Bacteria</taxon>
        <taxon>Pseudomonadati</taxon>
        <taxon>Pseudomonadota</taxon>
        <taxon>Alphaproteobacteria</taxon>
        <taxon>Rhodobacterales</taxon>
        <taxon>Roseobacteraceae</taxon>
        <taxon>Roseivivax</taxon>
    </lineage>
</organism>
<name>A0A1N7Q3H7_9RHOB</name>
<gene>
    <name evidence="2" type="ORF">SAMN05421759_12623</name>
</gene>
<reference evidence="3" key="1">
    <citation type="submission" date="2017-01" db="EMBL/GenBank/DDBJ databases">
        <authorList>
            <person name="Varghese N."/>
            <person name="Submissions S."/>
        </authorList>
    </citation>
    <scope>NUCLEOTIDE SEQUENCE [LARGE SCALE GENOMIC DNA]</scope>
    <source>
        <strain evidence="3">DSM 29430</strain>
    </source>
</reference>
<accession>A0A1N7Q3H7</accession>
<protein>
    <submittedName>
        <fullName evidence="2">Uncharacterized protein</fullName>
    </submittedName>
</protein>
<keyword evidence="1" id="KW-1133">Transmembrane helix</keyword>